<evidence type="ECO:0000256" key="3">
    <source>
        <dbReference type="ARBA" id="ARBA00022679"/>
    </source>
</evidence>
<feature type="region of interest" description="Disordered" evidence="7">
    <location>
        <begin position="162"/>
        <end position="331"/>
    </location>
</feature>
<accession>A0A3Q3KQ38</accession>
<evidence type="ECO:0000256" key="4">
    <source>
        <dbReference type="ARBA" id="ARBA00022741"/>
    </source>
</evidence>
<dbReference type="Ensembl" id="ENSMALT00000032855.1">
    <property type="protein sequence ID" value="ENSMALP00000032296.1"/>
    <property type="gene ID" value="ENSMALG00000022250.1"/>
</dbReference>
<dbReference type="PANTHER" id="PTHR24342">
    <property type="entry name" value="SERINE/THREONINE-PROTEIN KINASE 17"/>
    <property type="match status" value="1"/>
</dbReference>
<dbReference type="AlphaFoldDB" id="A0A3Q3KQ38"/>
<dbReference type="Gene3D" id="3.30.200.20">
    <property type="entry name" value="Phosphorylase Kinase, domain 1"/>
    <property type="match status" value="1"/>
</dbReference>
<dbReference type="GO" id="GO:0035556">
    <property type="term" value="P:intracellular signal transduction"/>
    <property type="evidence" value="ECO:0007669"/>
    <property type="project" value="TreeGrafter"/>
</dbReference>
<evidence type="ECO:0000256" key="7">
    <source>
        <dbReference type="SAM" id="MobiDB-lite"/>
    </source>
</evidence>
<reference evidence="9" key="1">
    <citation type="submission" date="2025-08" db="UniProtKB">
        <authorList>
            <consortium name="Ensembl"/>
        </authorList>
    </citation>
    <scope>IDENTIFICATION</scope>
</reference>
<evidence type="ECO:0000256" key="6">
    <source>
        <dbReference type="ARBA" id="ARBA00022840"/>
    </source>
</evidence>
<dbReference type="GO" id="GO:0043065">
    <property type="term" value="P:positive regulation of apoptotic process"/>
    <property type="evidence" value="ECO:0007669"/>
    <property type="project" value="TreeGrafter"/>
</dbReference>
<dbReference type="GO" id="GO:0004674">
    <property type="term" value="F:protein serine/threonine kinase activity"/>
    <property type="evidence" value="ECO:0007669"/>
    <property type="project" value="UniProtKB-KW"/>
</dbReference>
<feature type="compositionally biased region" description="Acidic residues" evidence="7">
    <location>
        <begin position="241"/>
        <end position="268"/>
    </location>
</feature>
<keyword evidence="6" id="KW-0067">ATP-binding</keyword>
<dbReference type="Proteomes" id="UP000261600">
    <property type="component" value="Unplaced"/>
</dbReference>
<evidence type="ECO:0000313" key="10">
    <source>
        <dbReference type="Proteomes" id="UP000261600"/>
    </source>
</evidence>
<evidence type="ECO:0000259" key="8">
    <source>
        <dbReference type="PROSITE" id="PS50011"/>
    </source>
</evidence>
<dbReference type="InterPro" id="IPR011009">
    <property type="entry name" value="Kinase-like_dom_sf"/>
</dbReference>
<evidence type="ECO:0000256" key="1">
    <source>
        <dbReference type="ARBA" id="ARBA00006692"/>
    </source>
</evidence>
<proteinExistence type="inferred from homology"/>
<dbReference type="STRING" id="43700.ENSMALP00000032296"/>
<reference evidence="9" key="2">
    <citation type="submission" date="2025-09" db="UniProtKB">
        <authorList>
            <consortium name="Ensembl"/>
        </authorList>
    </citation>
    <scope>IDENTIFICATION</scope>
</reference>
<protein>
    <recommendedName>
        <fullName evidence="8">Protein kinase domain-containing protein</fullName>
    </recommendedName>
</protein>
<dbReference type="InterPro" id="IPR000719">
    <property type="entry name" value="Prot_kinase_dom"/>
</dbReference>
<evidence type="ECO:0000256" key="2">
    <source>
        <dbReference type="ARBA" id="ARBA00022527"/>
    </source>
</evidence>
<organism evidence="9 10">
    <name type="scientific">Monopterus albus</name>
    <name type="common">Swamp eel</name>
    <dbReference type="NCBI Taxonomy" id="43700"/>
    <lineage>
        <taxon>Eukaryota</taxon>
        <taxon>Metazoa</taxon>
        <taxon>Chordata</taxon>
        <taxon>Craniata</taxon>
        <taxon>Vertebrata</taxon>
        <taxon>Euteleostomi</taxon>
        <taxon>Actinopterygii</taxon>
        <taxon>Neopterygii</taxon>
        <taxon>Teleostei</taxon>
        <taxon>Neoteleostei</taxon>
        <taxon>Acanthomorphata</taxon>
        <taxon>Anabantaria</taxon>
        <taxon>Synbranchiformes</taxon>
        <taxon>Synbranchidae</taxon>
        <taxon>Monopterus</taxon>
    </lineage>
</organism>
<sequence>MSSSLVNSIAKVYDPNPLHGQKPGGRKLSLNGSEKSQAFSSSSSFSSPPHDTTLLCVESRMDSLSSQMEHLLNMQQIVLTRLDGLSQDVRGMGRDLASLRKEELQGRRGSAVEVVCRELRGAVERASERVESQGRRLEGVEKLVEGTQQVITFIGETKDDKDKAKLSLKKKRKPLDTSTSSLNEPVLQEQVQRLNRQNTEHSHANVEAEVQMGEDRGQAKRILDGPHASAAQTEERKDESEEREEEDKDEIFEDSEEEEESAEDEDDLATCSKHRVHREDHVKDDPPKSKVEDRKMKNADGQAVEGGKPEASKSDKAKTEVEEEEKEGDAAVKEFIISSPPPLAPFDHRIVTPKPHQITTYYTIKRDEVLGGRFGQVHKCIEISSGLTLAAKIIKARNQKEKEVVRNEIHVMNQLNHVNLIQLYAAFESRYDIILVMEVEGGELFDRIIDESCNLTELDTVLFIHQICEGLQYMHKMYILHLDLKQPENILCVNRATNKIKIIDFGLARYKPREKLKVNFGTPEFLAPEVINYEFVSFPTDMWSLGVITYMLSGLSPFLGDDDNETLNNILACQWNFDGEEFTDISEEAKDFITRLLVKSKWRMSAAEALRHPWLSDRSLHYQLNQK</sequence>
<feature type="compositionally biased region" description="Basic and acidic residues" evidence="7">
    <location>
        <begin position="307"/>
        <end position="320"/>
    </location>
</feature>
<dbReference type="GO" id="GO:0005634">
    <property type="term" value="C:nucleus"/>
    <property type="evidence" value="ECO:0007669"/>
    <property type="project" value="TreeGrafter"/>
</dbReference>
<dbReference type="PROSITE" id="PS50011">
    <property type="entry name" value="PROTEIN_KINASE_DOM"/>
    <property type="match status" value="1"/>
</dbReference>
<keyword evidence="3" id="KW-0808">Transferase</keyword>
<dbReference type="PANTHER" id="PTHR24342:SF20">
    <property type="entry name" value="MYOSIN LIGHT CHAIN KINASE, SMOOTH MUSCLE"/>
    <property type="match status" value="1"/>
</dbReference>
<dbReference type="SUPFAM" id="SSF56112">
    <property type="entry name" value="Protein kinase-like (PK-like)"/>
    <property type="match status" value="1"/>
</dbReference>
<feature type="domain" description="Protein kinase" evidence="8">
    <location>
        <begin position="363"/>
        <end position="615"/>
    </location>
</feature>
<dbReference type="Gene3D" id="1.10.510.10">
    <property type="entry name" value="Transferase(Phosphotransferase) domain 1"/>
    <property type="match status" value="1"/>
</dbReference>
<keyword evidence="2" id="KW-0723">Serine/threonine-protein kinase</keyword>
<evidence type="ECO:0000313" key="9">
    <source>
        <dbReference type="Ensembl" id="ENSMALP00000032296.1"/>
    </source>
</evidence>
<feature type="compositionally biased region" description="Basic and acidic residues" evidence="7">
    <location>
        <begin position="213"/>
        <end position="224"/>
    </location>
</feature>
<name>A0A3Q3KQ38_MONAL</name>
<feature type="region of interest" description="Disordered" evidence="7">
    <location>
        <begin position="12"/>
        <end position="50"/>
    </location>
</feature>
<dbReference type="Pfam" id="PF00069">
    <property type="entry name" value="Pkinase"/>
    <property type="match status" value="1"/>
</dbReference>
<dbReference type="FunFam" id="1.10.510.10:FF:000135">
    <property type="entry name" value="Putative myosin light chain kinase 3"/>
    <property type="match status" value="1"/>
</dbReference>
<feature type="compositionally biased region" description="Polar residues" evidence="7">
    <location>
        <begin position="177"/>
        <end position="197"/>
    </location>
</feature>
<dbReference type="GO" id="GO:0005524">
    <property type="term" value="F:ATP binding"/>
    <property type="evidence" value="ECO:0007669"/>
    <property type="project" value="UniProtKB-KW"/>
</dbReference>
<evidence type="ECO:0000256" key="5">
    <source>
        <dbReference type="ARBA" id="ARBA00022777"/>
    </source>
</evidence>
<feature type="compositionally biased region" description="Basic and acidic residues" evidence="7">
    <location>
        <begin position="277"/>
        <end position="298"/>
    </location>
</feature>
<keyword evidence="4" id="KW-0547">Nucleotide-binding</keyword>
<keyword evidence="10" id="KW-1185">Reference proteome</keyword>
<keyword evidence="5" id="KW-0418">Kinase</keyword>
<comment type="similarity">
    <text evidence="1">Belongs to the protein kinase superfamily. CAMK Ser/Thr protein kinase family.</text>
</comment>